<evidence type="ECO:0000256" key="1">
    <source>
        <dbReference type="SAM" id="Phobius"/>
    </source>
</evidence>
<dbReference type="Proteomes" id="UP000078142">
    <property type="component" value="Chromosome"/>
</dbReference>
<organism evidence="2 3">
    <name type="scientific">Pseudomonas koreensis</name>
    <dbReference type="NCBI Taxonomy" id="198620"/>
    <lineage>
        <taxon>Bacteria</taxon>
        <taxon>Pseudomonadati</taxon>
        <taxon>Pseudomonadota</taxon>
        <taxon>Gammaproteobacteria</taxon>
        <taxon>Pseudomonadales</taxon>
        <taxon>Pseudomonadaceae</taxon>
        <taxon>Pseudomonas</taxon>
    </lineage>
</organism>
<keyword evidence="1" id="KW-0472">Membrane</keyword>
<protein>
    <submittedName>
        <fullName evidence="2">Uncharacterized protein</fullName>
    </submittedName>
</protein>
<feature type="transmembrane region" description="Helical" evidence="1">
    <location>
        <begin position="12"/>
        <end position="38"/>
    </location>
</feature>
<dbReference type="EMBL" id="CP015852">
    <property type="protein sequence ID" value="ANH95984.1"/>
    <property type="molecule type" value="Genomic_DNA"/>
</dbReference>
<gene>
    <name evidence="2" type="ORF">A8L59_00895</name>
</gene>
<proteinExistence type="predicted"/>
<reference evidence="2 3" key="1">
    <citation type="submission" date="2016-05" db="EMBL/GenBank/DDBJ databases">
        <authorList>
            <person name="Wang S."/>
            <person name="Zhu B."/>
        </authorList>
    </citation>
    <scope>NUCLEOTIDE SEQUENCE [LARGE SCALE GENOMIC DNA]</scope>
    <source>
        <strain evidence="2 3">CRS05-R5</strain>
    </source>
</reference>
<feature type="transmembrane region" description="Helical" evidence="1">
    <location>
        <begin position="50"/>
        <end position="67"/>
    </location>
</feature>
<sequence length="179" mass="20280">MRVLWELFRVMWAIGCLPVGALLLVVVVLCGFNLPFFLGFSDGTDPVVRWLFWALVFYFAGGAWLFWRVSQRYAEKLEQLVAGFKGAGFQPHLELFAKMNDAYLGIDGSAQRLLAYPVDGAEHFFRFDEISSWRIVPAGKHNHRLELLTSNLNIPAFSLVLKPIEVFNTEARLNTLLGA</sequence>
<accession>A0AAC9FUR5</accession>
<evidence type="ECO:0000313" key="3">
    <source>
        <dbReference type="Proteomes" id="UP000078142"/>
    </source>
</evidence>
<dbReference type="AlphaFoldDB" id="A0AAC9FUR5"/>
<keyword evidence="1" id="KW-1133">Transmembrane helix</keyword>
<name>A0AAC9FUR5_9PSED</name>
<evidence type="ECO:0000313" key="2">
    <source>
        <dbReference type="EMBL" id="ANH95984.1"/>
    </source>
</evidence>
<keyword evidence="1" id="KW-0812">Transmembrane</keyword>